<dbReference type="STRING" id="69014.TK2249"/>
<reference evidence="1 2" key="1">
    <citation type="journal article" date="2005" name="Genome Res.">
        <title>Complete genome sequence of the hyperthermophilic archaeon Thermococcus kodakaraensis KOD1 and comparison with Pyrococcus genomes.</title>
        <authorList>
            <person name="Fukui T."/>
            <person name="Atomi H."/>
            <person name="Kanai T."/>
            <person name="Matsumi R."/>
            <person name="Fujiwara S."/>
            <person name="Imanaka T."/>
        </authorList>
    </citation>
    <scope>NUCLEOTIDE SEQUENCE [LARGE SCALE GENOMIC DNA]</scope>
    <source>
        <strain evidence="2">ATCC BAA-918 / JCM 12380 / KOD1</strain>
    </source>
</reference>
<gene>
    <name evidence="1" type="ordered locus">TK2249</name>
</gene>
<dbReference type="PhylomeDB" id="Q5JHS8"/>
<dbReference type="Proteomes" id="UP000000536">
    <property type="component" value="Chromosome"/>
</dbReference>
<accession>Q5JHS8</accession>
<name>Q5JHS8_THEKO</name>
<dbReference type="HOGENOM" id="CLU_1674076_0_0_2"/>
<dbReference type="PATRIC" id="fig|69014.16.peg.2204"/>
<dbReference type="InParanoid" id="Q5JHS8"/>
<protein>
    <recommendedName>
        <fullName evidence="3">TRP-repeat-containing protein</fullName>
    </recommendedName>
</protein>
<evidence type="ECO:0008006" key="3">
    <source>
        <dbReference type="Google" id="ProtNLM"/>
    </source>
</evidence>
<dbReference type="EnsemblBacteria" id="BAD86438">
    <property type="protein sequence ID" value="BAD86438"/>
    <property type="gene ID" value="TK2249"/>
</dbReference>
<sequence>MRKVVIKYEPLNRKERIARLFREAIEAENQKDLETAKKKLDEILHESMEEEPELYFEACFRLADIFLQEDNYRGAVKCALRAIYNAPNDDLFRLGFKRLGDILTIIRDAGKELELTENMDSLRVLLKEDKLLSKFLEALIKAAKGEEVSVEFPVKEMNEALEALKG</sequence>
<proteinExistence type="predicted"/>
<dbReference type="AlphaFoldDB" id="Q5JHS8"/>
<evidence type="ECO:0000313" key="2">
    <source>
        <dbReference type="Proteomes" id="UP000000536"/>
    </source>
</evidence>
<dbReference type="Gene3D" id="1.25.40.10">
    <property type="entry name" value="Tetratricopeptide repeat domain"/>
    <property type="match status" value="1"/>
</dbReference>
<dbReference type="eggNOG" id="arCOG08603">
    <property type="taxonomic scope" value="Archaea"/>
</dbReference>
<evidence type="ECO:0000313" key="1">
    <source>
        <dbReference type="EMBL" id="BAD86438.1"/>
    </source>
</evidence>
<dbReference type="InterPro" id="IPR011990">
    <property type="entry name" value="TPR-like_helical_dom_sf"/>
</dbReference>
<dbReference type="KEGG" id="tko:TK2249"/>
<dbReference type="SUPFAM" id="SSF48452">
    <property type="entry name" value="TPR-like"/>
    <property type="match status" value="1"/>
</dbReference>
<organism evidence="1 2">
    <name type="scientific">Thermococcus kodakarensis (strain ATCC BAA-918 / JCM 12380 / KOD1)</name>
    <name type="common">Pyrococcus kodakaraensis (strain KOD1)</name>
    <dbReference type="NCBI Taxonomy" id="69014"/>
    <lineage>
        <taxon>Archaea</taxon>
        <taxon>Methanobacteriati</taxon>
        <taxon>Methanobacteriota</taxon>
        <taxon>Thermococci</taxon>
        <taxon>Thermococcales</taxon>
        <taxon>Thermococcaceae</taxon>
        <taxon>Thermococcus</taxon>
    </lineage>
</organism>
<keyword evidence="2" id="KW-1185">Reference proteome</keyword>
<dbReference type="EMBL" id="AP006878">
    <property type="protein sequence ID" value="BAD86438.1"/>
    <property type="molecule type" value="Genomic_DNA"/>
</dbReference>